<dbReference type="Gene3D" id="1.10.238.160">
    <property type="match status" value="1"/>
</dbReference>
<dbReference type="InterPro" id="IPR041657">
    <property type="entry name" value="HTH_17"/>
</dbReference>
<feature type="region of interest" description="Disordered" evidence="1">
    <location>
        <begin position="58"/>
        <end position="93"/>
    </location>
</feature>
<comment type="caution">
    <text evidence="3">The sequence shown here is derived from an EMBL/GenBank/DDBJ whole genome shotgun (WGS) entry which is preliminary data.</text>
</comment>
<reference evidence="4" key="2">
    <citation type="journal article" date="2019" name="MicrobiologyOpen">
        <title>High-quality draft genome sequence of Gaiella occulta isolated from a 150 meter deep mineral water borehole and comparison with the genome sequences of other deep-branching lineages of the phylum Actinobacteria.</title>
        <authorList>
            <person name="Severino R."/>
            <person name="Froufe H.J.C."/>
            <person name="Barroso C."/>
            <person name="Albuquerque L."/>
            <person name="Lobo-da-Cunha A."/>
            <person name="da Costa M.S."/>
            <person name="Egas C."/>
        </authorList>
    </citation>
    <scope>NUCLEOTIDE SEQUENCE [LARGE SCALE GENOMIC DNA]</scope>
    <source>
        <strain evidence="4">F2-233</strain>
    </source>
</reference>
<gene>
    <name evidence="3" type="ORF">Gocc_1777</name>
</gene>
<sequence>MNEPMLTVRQVAELLRVHENWVYDQAAAGKLPSYKIGGTRRFRPDEVDGWIAQHRDASAPRVVVHRPRPVKHRSARPTRAAQPRLFEDGPAAA</sequence>
<feature type="domain" description="Helix-turn-helix" evidence="2">
    <location>
        <begin position="5"/>
        <end position="55"/>
    </location>
</feature>
<evidence type="ECO:0000259" key="2">
    <source>
        <dbReference type="Pfam" id="PF12728"/>
    </source>
</evidence>
<organism evidence="3 4">
    <name type="scientific">Gaiella occulta</name>
    <dbReference type="NCBI Taxonomy" id="1002870"/>
    <lineage>
        <taxon>Bacteria</taxon>
        <taxon>Bacillati</taxon>
        <taxon>Actinomycetota</taxon>
        <taxon>Thermoleophilia</taxon>
        <taxon>Gaiellales</taxon>
        <taxon>Gaiellaceae</taxon>
        <taxon>Gaiella</taxon>
    </lineage>
</organism>
<dbReference type="GO" id="GO:0003677">
    <property type="term" value="F:DNA binding"/>
    <property type="evidence" value="ECO:0007669"/>
    <property type="project" value="InterPro"/>
</dbReference>
<evidence type="ECO:0000256" key="1">
    <source>
        <dbReference type="SAM" id="MobiDB-lite"/>
    </source>
</evidence>
<dbReference type="AlphaFoldDB" id="A0A7M2YZI9"/>
<feature type="compositionally biased region" description="Basic residues" evidence="1">
    <location>
        <begin position="63"/>
        <end position="76"/>
    </location>
</feature>
<evidence type="ECO:0000313" key="4">
    <source>
        <dbReference type="Proteomes" id="UP000254134"/>
    </source>
</evidence>
<accession>A0A7M2YZI9</accession>
<keyword evidence="4" id="KW-1185">Reference proteome</keyword>
<dbReference type="NCBIfam" id="TIGR01764">
    <property type="entry name" value="excise"/>
    <property type="match status" value="1"/>
</dbReference>
<dbReference type="EMBL" id="QQZY01000003">
    <property type="protein sequence ID" value="RDI74888.1"/>
    <property type="molecule type" value="Genomic_DNA"/>
</dbReference>
<protein>
    <submittedName>
        <fullName evidence="3">Excise: excisionase-type transcriptional regulator</fullName>
    </submittedName>
</protein>
<reference evidence="3 4" key="1">
    <citation type="submission" date="2018-07" db="EMBL/GenBank/DDBJ databases">
        <title>High-quality-draft genome sequence of Gaiella occulta.</title>
        <authorList>
            <person name="Severino R."/>
            <person name="Froufe H.J.C."/>
            <person name="Rainey F.A."/>
            <person name="Barroso C."/>
            <person name="Albuquerque L."/>
            <person name="Lobo-Da-Cunha A."/>
            <person name="Da Costa M.S."/>
            <person name="Egas C."/>
        </authorList>
    </citation>
    <scope>NUCLEOTIDE SEQUENCE [LARGE SCALE GENOMIC DNA]</scope>
    <source>
        <strain evidence="3 4">F2-233</strain>
    </source>
</reference>
<dbReference type="Pfam" id="PF12728">
    <property type="entry name" value="HTH_17"/>
    <property type="match status" value="1"/>
</dbReference>
<proteinExistence type="predicted"/>
<evidence type="ECO:0000313" key="3">
    <source>
        <dbReference type="EMBL" id="RDI74888.1"/>
    </source>
</evidence>
<dbReference type="Proteomes" id="UP000254134">
    <property type="component" value="Unassembled WGS sequence"/>
</dbReference>
<dbReference type="SUPFAM" id="SSF46955">
    <property type="entry name" value="Putative DNA-binding domain"/>
    <property type="match status" value="1"/>
</dbReference>
<dbReference type="InterPro" id="IPR009061">
    <property type="entry name" value="DNA-bd_dom_put_sf"/>
</dbReference>
<name>A0A7M2YZI9_9ACTN</name>
<dbReference type="InterPro" id="IPR010093">
    <property type="entry name" value="SinI_DNA-bd"/>
</dbReference>